<sequence length="125" mass="13144">MEVAVPKRCVVVVEDDPLLRSHAVAVLDAAGLDVADFETADEALAFIERRAGAVSAVLTDVQVPGRLDGFDLAVRLSISWPEMLVLVTSGLDRPDSLLIPSVAFLPKPWRALDVLTALQGGAGAG</sequence>
<protein>
    <submittedName>
        <fullName evidence="3">Response regulator</fullName>
    </submittedName>
</protein>
<evidence type="ECO:0000256" key="1">
    <source>
        <dbReference type="PROSITE-ProRule" id="PRU00169"/>
    </source>
</evidence>
<dbReference type="AlphaFoldDB" id="A0A4Q2U9T4"/>
<keyword evidence="4" id="KW-1185">Reference proteome</keyword>
<feature type="modified residue" description="4-aspartylphosphate" evidence="1">
    <location>
        <position position="60"/>
    </location>
</feature>
<keyword evidence="1" id="KW-0597">Phosphoprotein</keyword>
<reference evidence="3 4" key="1">
    <citation type="submission" date="2018-12" db="EMBL/GenBank/DDBJ databases">
        <authorList>
            <person name="Grouzdev D.S."/>
            <person name="Krutkina M.S."/>
        </authorList>
    </citation>
    <scope>NUCLEOTIDE SEQUENCE [LARGE SCALE GENOMIC DNA]</scope>
    <source>
        <strain evidence="3 4">RmlP026</strain>
    </source>
</reference>
<dbReference type="Pfam" id="PF00072">
    <property type="entry name" value="Response_reg"/>
    <property type="match status" value="1"/>
</dbReference>
<dbReference type="InterPro" id="IPR001789">
    <property type="entry name" value="Sig_transdc_resp-reg_receiver"/>
</dbReference>
<dbReference type="InterPro" id="IPR011006">
    <property type="entry name" value="CheY-like_superfamily"/>
</dbReference>
<dbReference type="Proteomes" id="UP000290759">
    <property type="component" value="Unassembled WGS sequence"/>
</dbReference>
<name>A0A4Q2U9T4_9HYPH</name>
<organism evidence="3 4">
    <name type="scientific">Lichenibacterium minor</name>
    <dbReference type="NCBI Taxonomy" id="2316528"/>
    <lineage>
        <taxon>Bacteria</taxon>
        <taxon>Pseudomonadati</taxon>
        <taxon>Pseudomonadota</taxon>
        <taxon>Alphaproteobacteria</taxon>
        <taxon>Hyphomicrobiales</taxon>
        <taxon>Lichenihabitantaceae</taxon>
        <taxon>Lichenibacterium</taxon>
    </lineage>
</organism>
<comment type="caution">
    <text evidence="3">The sequence shown here is derived from an EMBL/GenBank/DDBJ whole genome shotgun (WGS) entry which is preliminary data.</text>
</comment>
<dbReference type="PROSITE" id="PS50110">
    <property type="entry name" value="RESPONSE_REGULATORY"/>
    <property type="match status" value="1"/>
</dbReference>
<dbReference type="SUPFAM" id="SSF52172">
    <property type="entry name" value="CheY-like"/>
    <property type="match status" value="1"/>
</dbReference>
<feature type="domain" description="Response regulatory" evidence="2">
    <location>
        <begin position="9"/>
        <end position="122"/>
    </location>
</feature>
<dbReference type="EMBL" id="QYBB01000002">
    <property type="protein sequence ID" value="RYC33583.1"/>
    <property type="molecule type" value="Genomic_DNA"/>
</dbReference>
<evidence type="ECO:0000313" key="4">
    <source>
        <dbReference type="Proteomes" id="UP000290759"/>
    </source>
</evidence>
<evidence type="ECO:0000259" key="2">
    <source>
        <dbReference type="PROSITE" id="PS50110"/>
    </source>
</evidence>
<dbReference type="Gene3D" id="3.40.50.2300">
    <property type="match status" value="1"/>
</dbReference>
<dbReference type="SMART" id="SM00448">
    <property type="entry name" value="REC"/>
    <property type="match status" value="1"/>
</dbReference>
<accession>A0A4Q2U9T4</accession>
<dbReference type="GO" id="GO:0000160">
    <property type="term" value="P:phosphorelay signal transduction system"/>
    <property type="evidence" value="ECO:0007669"/>
    <property type="project" value="InterPro"/>
</dbReference>
<gene>
    <name evidence="3" type="ORF">D3273_03735</name>
</gene>
<proteinExistence type="predicted"/>
<dbReference type="OrthoDB" id="9784719at2"/>
<evidence type="ECO:0000313" key="3">
    <source>
        <dbReference type="EMBL" id="RYC33583.1"/>
    </source>
</evidence>
<reference evidence="3 4" key="2">
    <citation type="submission" date="2019-02" db="EMBL/GenBank/DDBJ databases">
        <title>'Lichenibacterium ramalinii' gen. nov. sp. nov., 'Lichenibacterium minor' gen. nov. sp. nov.</title>
        <authorList>
            <person name="Pankratov T."/>
        </authorList>
    </citation>
    <scope>NUCLEOTIDE SEQUENCE [LARGE SCALE GENOMIC DNA]</scope>
    <source>
        <strain evidence="3 4">RmlP026</strain>
    </source>
</reference>